<dbReference type="InterPro" id="IPR050219">
    <property type="entry name" value="DnaG_primase"/>
</dbReference>
<dbReference type="SUPFAM" id="SSF52540">
    <property type="entry name" value="P-loop containing nucleoside triphosphate hydrolases"/>
    <property type="match status" value="1"/>
</dbReference>
<protein>
    <submittedName>
        <fullName evidence="11">DNA primase</fullName>
    </submittedName>
</protein>
<dbReference type="PANTHER" id="PTHR30313">
    <property type="entry name" value="DNA PRIMASE"/>
    <property type="match status" value="1"/>
</dbReference>
<keyword evidence="7" id="KW-0863">Zinc-finger</keyword>
<keyword evidence="3" id="KW-0808">Transferase</keyword>
<evidence type="ECO:0000256" key="7">
    <source>
        <dbReference type="ARBA" id="ARBA00022771"/>
    </source>
</evidence>
<gene>
    <name evidence="11" type="ORF">HF849_06180</name>
</gene>
<dbReference type="Gene3D" id="3.40.1360.10">
    <property type="match status" value="1"/>
</dbReference>
<evidence type="ECO:0000256" key="2">
    <source>
        <dbReference type="ARBA" id="ARBA00022515"/>
    </source>
</evidence>
<dbReference type="GO" id="GO:0000428">
    <property type="term" value="C:DNA-directed RNA polymerase complex"/>
    <property type="evidence" value="ECO:0007669"/>
    <property type="project" value="UniProtKB-KW"/>
</dbReference>
<keyword evidence="8" id="KW-0862">Zinc</keyword>
<comment type="caution">
    <text evidence="11">The sequence shown here is derived from an EMBL/GenBank/DDBJ whole genome shotgun (WGS) entry which is preliminary data.</text>
</comment>
<evidence type="ECO:0000256" key="1">
    <source>
        <dbReference type="ARBA" id="ARBA00022478"/>
    </source>
</evidence>
<sequence>MTSKEEILNIDLKNLIENETGQKFDRNNKIFSPFKIEKTPSFSIYFNSNKNKWMFKDFSSGEVGDQIDFIQKLKGMDYNQAREYLSLSSELTIQELQASKIEKYIDWQIKHQDNKKDYKLIGLFPFTDPNNNVLYYKAKFKKADNKKDISYYHLNNDKVVNNRGCDELPYNLYNTLQAIQNNDIIIITEGERNANKLNNMLKKGYCATSVKGIRELSKLTYFSGCKIYVCGDNGFAGEQYKQHIYDELFKESKVFKFIRLPGLNKMADNSDIEDWLEAGHNTNDLIEAFNKSLDLKNVYELQQDKHGIYKKVYSEKTENYKKTYISNFNIVGATSLRFIDEGLENIEITFKTEYGKTITRDGSVTVLDDIRSFKSFLNSIDLTFKGKGDDLNTLKEWINKYFLNDSCDIVNGNQFKVLNNELLYISPDGAIGADNTFDNIKSDEKVSNNILRLEAIEKYELEELMKYLFTFSNSNNTYSIIGTVINYLAIYQAIQLNIKFSHLLIVGEAGSGKSTILEQVVAALLNYPLSLKKSIGLSSGFSFTKDLSIGNYPAIYDEYKPSTFDRYKNQSLSNILRNAYDRQNAERGTKSQVVNSYKLNRPIIMAGEQSYLDNEKALIERSCIIYTSKNERTKENENSMKWLIKNNILLCKLGRRLIEKVLTINLDQYKTIRAEIEQRIVEYDFLNDRVLNTCINACIGIEILNKVLIDLRIPVLTDYFKYVVQNIKNEVLEDGEENYSDVENMIVKFNELIEDDRVNVENIITVRGGLLYIKTSEMLNQLRIFIKATGEKVTILSNKDFKKQAEKSNYILKKSEPVYLNSKTTRMDIYNIDKIRLLNLNSIIESDELTPIYDNEPIAFPI</sequence>
<dbReference type="InterPro" id="IPR006171">
    <property type="entry name" value="TOPRIM_dom"/>
</dbReference>
<reference evidence="11 12" key="1">
    <citation type="submission" date="2020-04" db="EMBL/GenBank/DDBJ databases">
        <authorList>
            <person name="Hitch T.C.A."/>
            <person name="Wylensek D."/>
            <person name="Clavel T."/>
        </authorList>
    </citation>
    <scope>NUCLEOTIDE SEQUENCE [LARGE SCALE GENOMIC DNA]</scope>
    <source>
        <strain evidence="11 12">WB01_NA02</strain>
    </source>
</reference>
<evidence type="ECO:0000256" key="5">
    <source>
        <dbReference type="ARBA" id="ARBA00022705"/>
    </source>
</evidence>
<dbReference type="GO" id="GO:1990077">
    <property type="term" value="C:primosome complex"/>
    <property type="evidence" value="ECO:0007669"/>
    <property type="project" value="UniProtKB-KW"/>
</dbReference>
<accession>A0A7X9SLZ6</accession>
<dbReference type="SUPFAM" id="SSF57783">
    <property type="entry name" value="Zinc beta-ribbon"/>
    <property type="match status" value="1"/>
</dbReference>
<keyword evidence="1" id="KW-0240">DNA-directed RNA polymerase</keyword>
<evidence type="ECO:0000256" key="6">
    <source>
        <dbReference type="ARBA" id="ARBA00022723"/>
    </source>
</evidence>
<dbReference type="InterPro" id="IPR027417">
    <property type="entry name" value="P-loop_NTPase"/>
</dbReference>
<dbReference type="GO" id="GO:0008270">
    <property type="term" value="F:zinc ion binding"/>
    <property type="evidence" value="ECO:0007669"/>
    <property type="project" value="UniProtKB-KW"/>
</dbReference>
<dbReference type="Pfam" id="PF01807">
    <property type="entry name" value="Zn_ribbon_DnaG"/>
    <property type="match status" value="1"/>
</dbReference>
<name>A0A7X9SLZ6_CLOBE</name>
<evidence type="ECO:0000313" key="12">
    <source>
        <dbReference type="Proteomes" id="UP000587880"/>
    </source>
</evidence>
<evidence type="ECO:0000256" key="4">
    <source>
        <dbReference type="ARBA" id="ARBA00022695"/>
    </source>
</evidence>
<dbReference type="Proteomes" id="UP000587880">
    <property type="component" value="Unassembled WGS sequence"/>
</dbReference>
<keyword evidence="4" id="KW-0548">Nucleotidyltransferase</keyword>
<evidence type="ECO:0000256" key="3">
    <source>
        <dbReference type="ARBA" id="ARBA00022679"/>
    </source>
</evidence>
<dbReference type="PROSITE" id="PS50880">
    <property type="entry name" value="TOPRIM"/>
    <property type="match status" value="1"/>
</dbReference>
<evidence type="ECO:0000259" key="10">
    <source>
        <dbReference type="PROSITE" id="PS50880"/>
    </source>
</evidence>
<evidence type="ECO:0000256" key="8">
    <source>
        <dbReference type="ARBA" id="ARBA00022833"/>
    </source>
</evidence>
<keyword evidence="2" id="KW-0639">Primosome</keyword>
<dbReference type="GO" id="GO:0003899">
    <property type="term" value="F:DNA-directed RNA polymerase activity"/>
    <property type="evidence" value="ECO:0007669"/>
    <property type="project" value="InterPro"/>
</dbReference>
<dbReference type="Gene3D" id="3.90.580.10">
    <property type="entry name" value="Zinc finger, CHC2-type domain"/>
    <property type="match status" value="1"/>
</dbReference>
<dbReference type="RefSeq" id="WP_168981416.1">
    <property type="nucleotide sequence ID" value="NZ_JABAGD010000008.1"/>
</dbReference>
<keyword evidence="9" id="KW-0804">Transcription</keyword>
<evidence type="ECO:0000313" key="11">
    <source>
        <dbReference type="EMBL" id="NMF04350.1"/>
    </source>
</evidence>
<dbReference type="EMBL" id="JABAGD010000008">
    <property type="protein sequence ID" value="NMF04350.1"/>
    <property type="molecule type" value="Genomic_DNA"/>
</dbReference>
<dbReference type="GO" id="GO:0006269">
    <property type="term" value="P:DNA replication, synthesis of primer"/>
    <property type="evidence" value="ECO:0007669"/>
    <property type="project" value="UniProtKB-KW"/>
</dbReference>
<dbReference type="PANTHER" id="PTHR30313:SF2">
    <property type="entry name" value="DNA PRIMASE"/>
    <property type="match status" value="1"/>
</dbReference>
<dbReference type="InterPro" id="IPR036977">
    <property type="entry name" value="DNA_primase_Znf_CHC2"/>
</dbReference>
<dbReference type="SMART" id="SM00400">
    <property type="entry name" value="ZnF_CHCC"/>
    <property type="match status" value="1"/>
</dbReference>
<keyword evidence="6" id="KW-0479">Metal-binding</keyword>
<dbReference type="GO" id="GO:0003677">
    <property type="term" value="F:DNA binding"/>
    <property type="evidence" value="ECO:0007669"/>
    <property type="project" value="InterPro"/>
</dbReference>
<dbReference type="GO" id="GO:0005737">
    <property type="term" value="C:cytoplasm"/>
    <property type="evidence" value="ECO:0007669"/>
    <property type="project" value="TreeGrafter"/>
</dbReference>
<evidence type="ECO:0000256" key="9">
    <source>
        <dbReference type="ARBA" id="ARBA00023163"/>
    </source>
</evidence>
<dbReference type="AlphaFoldDB" id="A0A7X9SLZ6"/>
<dbReference type="CDD" id="cd00188">
    <property type="entry name" value="TOPRIM"/>
    <property type="match status" value="1"/>
</dbReference>
<feature type="domain" description="Toprim" evidence="10">
    <location>
        <begin position="183"/>
        <end position="264"/>
    </location>
</feature>
<proteinExistence type="predicted"/>
<keyword evidence="5" id="KW-0235">DNA replication</keyword>
<organism evidence="11 12">
    <name type="scientific">Clostridium beijerinckii</name>
    <name type="common">Clostridium MP</name>
    <dbReference type="NCBI Taxonomy" id="1520"/>
    <lineage>
        <taxon>Bacteria</taxon>
        <taxon>Bacillati</taxon>
        <taxon>Bacillota</taxon>
        <taxon>Clostridia</taxon>
        <taxon>Eubacteriales</taxon>
        <taxon>Clostridiaceae</taxon>
        <taxon>Clostridium</taxon>
    </lineage>
</organism>
<dbReference type="InterPro" id="IPR002694">
    <property type="entry name" value="Znf_CHC2"/>
</dbReference>